<reference evidence="3" key="1">
    <citation type="submission" date="2011-07" db="EMBL/GenBank/DDBJ databases">
        <authorList>
            <consortium name="Caenorhabditis brenneri Sequencing and Analysis Consortium"/>
            <person name="Wilson R.K."/>
        </authorList>
    </citation>
    <scope>NUCLEOTIDE SEQUENCE [LARGE SCALE GENOMIC DNA]</scope>
    <source>
        <strain evidence="3">PB2801</strain>
    </source>
</reference>
<dbReference type="FunCoup" id="G0NFK7">
    <property type="interactions" value="1893"/>
</dbReference>
<feature type="compositionally biased region" description="Low complexity" evidence="1">
    <location>
        <begin position="31"/>
        <end position="41"/>
    </location>
</feature>
<feature type="region of interest" description="Disordered" evidence="1">
    <location>
        <begin position="1"/>
        <end position="43"/>
    </location>
</feature>
<feature type="compositionally biased region" description="Polar residues" evidence="1">
    <location>
        <begin position="1"/>
        <end position="11"/>
    </location>
</feature>
<protein>
    <submittedName>
        <fullName evidence="2">Uncharacterized protein</fullName>
    </submittedName>
</protein>
<accession>G0NFK7</accession>
<sequence>MSSSTTASATDKQQEMTPDEVVEGEYVNVGRARSATATSTASRKEYETLEDFLKRDEYSAESKRDKFKNVQVQSLDNSYKFRKTDLSLQ</sequence>
<name>G0NFK7_CAEBE</name>
<dbReference type="InParanoid" id="G0NFK7"/>
<evidence type="ECO:0000256" key="1">
    <source>
        <dbReference type="SAM" id="MobiDB-lite"/>
    </source>
</evidence>
<evidence type="ECO:0000313" key="2">
    <source>
        <dbReference type="EMBL" id="EGT59591.1"/>
    </source>
</evidence>
<evidence type="ECO:0000313" key="3">
    <source>
        <dbReference type="Proteomes" id="UP000008068"/>
    </source>
</evidence>
<dbReference type="EMBL" id="GL379876">
    <property type="protein sequence ID" value="EGT59591.1"/>
    <property type="molecule type" value="Genomic_DNA"/>
</dbReference>
<dbReference type="AlphaFoldDB" id="G0NFK7"/>
<dbReference type="OMA" id="IDSSYKM"/>
<dbReference type="OrthoDB" id="5837316at2759"/>
<proteinExistence type="predicted"/>
<keyword evidence="3" id="KW-1185">Reference proteome</keyword>
<dbReference type="HOGENOM" id="CLU_2576107_0_0_1"/>
<organism evidence="3">
    <name type="scientific">Caenorhabditis brenneri</name>
    <name type="common">Nematode worm</name>
    <dbReference type="NCBI Taxonomy" id="135651"/>
    <lineage>
        <taxon>Eukaryota</taxon>
        <taxon>Metazoa</taxon>
        <taxon>Ecdysozoa</taxon>
        <taxon>Nematoda</taxon>
        <taxon>Chromadorea</taxon>
        <taxon>Rhabditida</taxon>
        <taxon>Rhabditina</taxon>
        <taxon>Rhabditomorpha</taxon>
        <taxon>Rhabditoidea</taxon>
        <taxon>Rhabditidae</taxon>
        <taxon>Peloderinae</taxon>
        <taxon>Caenorhabditis</taxon>
    </lineage>
</organism>
<gene>
    <name evidence="2" type="ORF">CAEBREN_13415</name>
</gene>
<dbReference type="Proteomes" id="UP000008068">
    <property type="component" value="Unassembled WGS sequence"/>
</dbReference>
<dbReference type="eggNOG" id="ENOG502R912">
    <property type="taxonomic scope" value="Eukaryota"/>
</dbReference>